<evidence type="ECO:0000256" key="2">
    <source>
        <dbReference type="ARBA" id="ARBA00009477"/>
    </source>
</evidence>
<organism evidence="7 8">
    <name type="scientific">Bacteroides fragilis str. 1007-1-F #10</name>
    <dbReference type="NCBI Taxonomy" id="1339295"/>
    <lineage>
        <taxon>Bacteria</taxon>
        <taxon>Pseudomonadati</taxon>
        <taxon>Bacteroidota</taxon>
        <taxon>Bacteroidia</taxon>
        <taxon>Bacteroidales</taxon>
        <taxon>Bacteroidaceae</taxon>
        <taxon>Bacteroides</taxon>
    </lineage>
</organism>
<dbReference type="AlphaFoldDB" id="A0AAN4SGS2"/>
<accession>A0AAN4SGS2</accession>
<dbReference type="InterPro" id="IPR058627">
    <property type="entry name" value="MdtA-like_C"/>
</dbReference>
<dbReference type="PANTHER" id="PTHR30097:SF4">
    <property type="entry name" value="SLR6042 PROTEIN"/>
    <property type="match status" value="1"/>
</dbReference>
<feature type="compositionally biased region" description="Basic and acidic residues" evidence="4">
    <location>
        <begin position="24"/>
        <end position="79"/>
    </location>
</feature>
<dbReference type="NCBIfam" id="TIGR01730">
    <property type="entry name" value="RND_mfp"/>
    <property type="match status" value="1"/>
</dbReference>
<dbReference type="Gene3D" id="2.40.420.20">
    <property type="match status" value="1"/>
</dbReference>
<dbReference type="Gene3D" id="2.40.50.100">
    <property type="match status" value="1"/>
</dbReference>
<dbReference type="PROSITE" id="PS51257">
    <property type="entry name" value="PROKAR_LIPOPROTEIN"/>
    <property type="match status" value="1"/>
</dbReference>
<protein>
    <submittedName>
        <fullName evidence="7">Efflux transporter, RND family, MFP subunit</fullName>
    </submittedName>
</protein>
<feature type="region of interest" description="Disordered" evidence="4">
    <location>
        <begin position="22"/>
        <end position="90"/>
    </location>
</feature>
<dbReference type="Pfam" id="PF25917">
    <property type="entry name" value="BSH_RND"/>
    <property type="match status" value="1"/>
</dbReference>
<keyword evidence="3" id="KW-0813">Transport</keyword>
<evidence type="ECO:0000259" key="6">
    <source>
        <dbReference type="Pfam" id="PF25967"/>
    </source>
</evidence>
<proteinExistence type="inferred from homology"/>
<dbReference type="RefSeq" id="WP_032533824.1">
    <property type="nucleotide sequence ID" value="NZ_JGEA01000032.1"/>
</dbReference>
<feature type="domain" description="Multidrug resistance protein MdtA-like C-terminal permuted SH3" evidence="6">
    <location>
        <begin position="348"/>
        <end position="407"/>
    </location>
</feature>
<evidence type="ECO:0000256" key="4">
    <source>
        <dbReference type="SAM" id="MobiDB-lite"/>
    </source>
</evidence>
<evidence type="ECO:0000313" key="7">
    <source>
        <dbReference type="EMBL" id="EYA13084.1"/>
    </source>
</evidence>
<reference evidence="7 8" key="1">
    <citation type="submission" date="2014-02" db="EMBL/GenBank/DDBJ databases">
        <authorList>
            <person name="Sears C."/>
            <person name="Carroll K."/>
            <person name="Sack B.R."/>
            <person name="Qadri F."/>
            <person name="Myers L.L."/>
            <person name="Chung G.-T."/>
            <person name="Escheverria P."/>
            <person name="Fraser C.M."/>
            <person name="Sadzewicz L."/>
            <person name="Shefchek K.A."/>
            <person name="Tallon L."/>
            <person name="Das S.P."/>
            <person name="Daugherty S."/>
            <person name="Mongodin E.F."/>
        </authorList>
    </citation>
    <scope>NUCLEOTIDE SEQUENCE [LARGE SCALE GENOMIC DNA]</scope>
    <source>
        <strain evidence="7 8">1007-1-F #10</strain>
    </source>
</reference>
<dbReference type="Pfam" id="PF25967">
    <property type="entry name" value="RND-MFP_C"/>
    <property type="match status" value="1"/>
</dbReference>
<dbReference type="GO" id="GO:0060003">
    <property type="term" value="P:copper ion export"/>
    <property type="evidence" value="ECO:0007669"/>
    <property type="project" value="TreeGrafter"/>
</dbReference>
<dbReference type="InterPro" id="IPR006143">
    <property type="entry name" value="RND_pump_MFP"/>
</dbReference>
<dbReference type="GO" id="GO:0022857">
    <property type="term" value="F:transmembrane transporter activity"/>
    <property type="evidence" value="ECO:0007669"/>
    <property type="project" value="InterPro"/>
</dbReference>
<evidence type="ECO:0000256" key="1">
    <source>
        <dbReference type="ARBA" id="ARBA00004196"/>
    </source>
</evidence>
<evidence type="ECO:0000259" key="5">
    <source>
        <dbReference type="Pfam" id="PF25917"/>
    </source>
</evidence>
<gene>
    <name evidence="7" type="ORF">M104_3742</name>
</gene>
<sequence length="426" mass="46503">MKKLIFMGILGLFILGSCNSKSGGNHEGHDHGTEAHDHEHEAHDHEHEGHDHEHEGEDHEHEGEDHEGHDHEGDEHSRSSEPATGHSDEIILPKAKAEAAGVKTSIIEPEVFEQVIKTSGQVLAAQGDESVAVATVAGVVSFRGKVTEGMSVGKGTALVTISSSNIADGDPVQRARIAYDISRKEYERMQALVKNKIVSDKEFAQAEQNYENARISYEALAKNHSAGGQAVTSPISGFVKNILVKEGDYVTIGQPLVSITQNRRLFLRAEVSEKYYPSLRTIGSDNFKTPYDNKVYELKELNGRLLSFGKSAGENSFYVPVTFEFDNKGDIIPGSFVEVYLLSSPMENVLSLPRTALTEEQGLFFAYLQLDEEGYKKQEVTLGADNGKSVQVLSGIKAGDRVVTQGAYQVKLASASNAIPAHSHEH</sequence>
<feature type="domain" description="Multidrug resistance protein MdtA-like barrel-sandwich hybrid" evidence="5">
    <location>
        <begin position="161"/>
        <end position="260"/>
    </location>
</feature>
<dbReference type="Proteomes" id="UP000022433">
    <property type="component" value="Unassembled WGS sequence"/>
</dbReference>
<dbReference type="GO" id="GO:0015679">
    <property type="term" value="P:plasma membrane copper ion transport"/>
    <property type="evidence" value="ECO:0007669"/>
    <property type="project" value="TreeGrafter"/>
</dbReference>
<dbReference type="Gene3D" id="1.10.287.470">
    <property type="entry name" value="Helix hairpin bin"/>
    <property type="match status" value="1"/>
</dbReference>
<comment type="similarity">
    <text evidence="2">Belongs to the membrane fusion protein (MFP) (TC 8.A.1) family.</text>
</comment>
<dbReference type="GO" id="GO:0030313">
    <property type="term" value="C:cell envelope"/>
    <property type="evidence" value="ECO:0007669"/>
    <property type="project" value="TreeGrafter"/>
</dbReference>
<dbReference type="EMBL" id="JGEA01000032">
    <property type="protein sequence ID" value="EYA13084.1"/>
    <property type="molecule type" value="Genomic_DNA"/>
</dbReference>
<dbReference type="InterPro" id="IPR051909">
    <property type="entry name" value="MFP_Cation_Efflux"/>
</dbReference>
<dbReference type="PANTHER" id="PTHR30097">
    <property type="entry name" value="CATION EFFLUX SYSTEM PROTEIN CUSB"/>
    <property type="match status" value="1"/>
</dbReference>
<dbReference type="SUPFAM" id="SSF111369">
    <property type="entry name" value="HlyD-like secretion proteins"/>
    <property type="match status" value="1"/>
</dbReference>
<comment type="subcellular location">
    <subcellularLocation>
        <location evidence="1">Cell envelope</location>
    </subcellularLocation>
</comment>
<comment type="caution">
    <text evidence="7">The sequence shown here is derived from an EMBL/GenBank/DDBJ whole genome shotgun (WGS) entry which is preliminary data.</text>
</comment>
<name>A0AAN4SGS2_BACFG</name>
<evidence type="ECO:0000256" key="3">
    <source>
        <dbReference type="ARBA" id="ARBA00022448"/>
    </source>
</evidence>
<dbReference type="GO" id="GO:0016020">
    <property type="term" value="C:membrane"/>
    <property type="evidence" value="ECO:0007669"/>
    <property type="project" value="InterPro"/>
</dbReference>
<dbReference type="InterPro" id="IPR058625">
    <property type="entry name" value="MdtA-like_BSH"/>
</dbReference>
<evidence type="ECO:0000313" key="8">
    <source>
        <dbReference type="Proteomes" id="UP000022433"/>
    </source>
</evidence>